<dbReference type="EMBL" id="CP039340">
    <property type="protein sequence ID" value="QCX51607.1"/>
    <property type="molecule type" value="Genomic_DNA"/>
</dbReference>
<dbReference type="AlphaFoldDB" id="A0AA92EGG3"/>
<sequence>MNRYFIPGEGRRGYPRRAYARIDEIEPINLEAADFVSISLDAVDADWTGFQARHLLSLIESENGAKRLAAYWKYLFLEGPPRKSNFSDGPFDDLPLYQIEITLPRGSDLLGTLIYEDGWLEICLAENGGVAVDVFGGLFSEPAVARLVSISRSTATNALNAVFDMQSWPDASELELRRALNIKCEITQLHMLDVGQGGAVAIICECGRPIYYFDVGCGVYRNTKTNPNPIQFCVCDDPPVILSHWDSDHWAGANLDTDLLKRVWIAPRQTVGAKHIAFANRILSAGGKILLVPQAFSGTFQAGQQKLKLQQCKGAPTDRNGSGLVLVVEDQNTDRGWLLTGDAPYNLIPGPLPSDLAAVVVPHHGADMGPGSKPPLCSQHAYSRLLYSFGPGNAHGRTSVRHPTAAAVSAHSASGWGHGAWLPPPPGRGLAGHPVLATASHPHSHHGGIAVGWTSAPPTAAHLASCGKAMQVTQT</sequence>
<name>A0AA92EGG3_RALSL</name>
<evidence type="ECO:0000313" key="1">
    <source>
        <dbReference type="EMBL" id="QCX51607.1"/>
    </source>
</evidence>
<accession>A0AA92EGG3</accession>
<evidence type="ECO:0000313" key="2">
    <source>
        <dbReference type="Proteomes" id="UP000310553"/>
    </source>
</evidence>
<gene>
    <name evidence="1" type="ORF">E7Z57_21515</name>
</gene>
<organism evidence="1 2">
    <name type="scientific">Ralstonia solanacearum</name>
    <name type="common">Pseudomonas solanacearum</name>
    <dbReference type="NCBI Taxonomy" id="305"/>
    <lineage>
        <taxon>Bacteria</taxon>
        <taxon>Pseudomonadati</taxon>
        <taxon>Pseudomonadota</taxon>
        <taxon>Betaproteobacteria</taxon>
        <taxon>Burkholderiales</taxon>
        <taxon>Burkholderiaceae</taxon>
        <taxon>Ralstonia</taxon>
        <taxon>Ralstonia solanacearum species complex</taxon>
    </lineage>
</organism>
<reference evidence="1 2" key="1">
    <citation type="submission" date="2019-04" db="EMBL/GenBank/DDBJ databases">
        <title>Complete Genome of UW386 and Higher Quality Genome of UW700.</title>
        <authorList>
            <person name="Jacobs J."/>
            <person name="Perez A."/>
            <person name="Steidl O."/>
            <person name="Allen C."/>
        </authorList>
    </citation>
    <scope>NUCLEOTIDE SEQUENCE [LARGE SCALE GENOMIC DNA]</scope>
    <source>
        <strain evidence="1 2">UW386</strain>
        <plasmid evidence="2">puw386</plasmid>
    </source>
</reference>
<dbReference type="Gene3D" id="3.60.15.10">
    <property type="entry name" value="Ribonuclease Z/Hydroxyacylglutathione hydrolase-like"/>
    <property type="match status" value="1"/>
</dbReference>
<dbReference type="Proteomes" id="UP000310553">
    <property type="component" value="Plasmid pUW386"/>
</dbReference>
<proteinExistence type="predicted"/>
<dbReference type="SUPFAM" id="SSF56281">
    <property type="entry name" value="Metallo-hydrolase/oxidoreductase"/>
    <property type="match status" value="1"/>
</dbReference>
<protein>
    <submittedName>
        <fullName evidence="1">Metallo-hydrolase/oxidoreductase</fullName>
    </submittedName>
</protein>
<keyword evidence="1" id="KW-0614">Plasmid</keyword>
<dbReference type="InterPro" id="IPR036866">
    <property type="entry name" value="RibonucZ/Hydroxyglut_hydro"/>
</dbReference>
<geneLocation type="plasmid" evidence="2">
    <name>puw386</name>
</geneLocation>